<dbReference type="AlphaFoldDB" id="A0AAT9FNX1"/>
<dbReference type="PROSITE" id="PS50035">
    <property type="entry name" value="PLD"/>
    <property type="match status" value="2"/>
</dbReference>
<dbReference type="SMART" id="SM00155">
    <property type="entry name" value="PLDc"/>
    <property type="match status" value="2"/>
</dbReference>
<dbReference type="PANTHER" id="PTHR21248:SF22">
    <property type="entry name" value="PHOSPHOLIPASE D"/>
    <property type="match status" value="1"/>
</dbReference>
<dbReference type="InterPro" id="IPR001736">
    <property type="entry name" value="PLipase_D/transphosphatidylase"/>
</dbReference>
<name>A0AAT9FNX1_9BACT</name>
<dbReference type="EMBL" id="AP026866">
    <property type="protein sequence ID" value="BDS07689.1"/>
    <property type="molecule type" value="Genomic_DNA"/>
</dbReference>
<dbReference type="InterPro" id="IPR025202">
    <property type="entry name" value="PLD-like_dom"/>
</dbReference>
<feature type="domain" description="PLD phosphodiesterase" evidence="1">
    <location>
        <begin position="416"/>
        <end position="442"/>
    </location>
</feature>
<evidence type="ECO:0000313" key="2">
    <source>
        <dbReference type="EMBL" id="BDS07689.1"/>
    </source>
</evidence>
<sequence>MLCEDCVKSKPTRKKGGLSIFLRIRYRSAVKSILWTTLLAGLLVSCSLPEADVWHERAGMKTVGMPAEMIDKVILRGSVVSIIRNPVTGTHKGISMAHARGEVLVDPLLKLMPSVDENYRGTHTIEEVLDLIGMPEPVPGNVEYLIDGKEFFTDINAEVRRAQKQIDTRVFIFDNDDIAMDFADLLKKKSKDVKCRVLLDEMGSIAAWWVAPETKGKKPPLRESSIVDYLKDGSRVKVRKSLNPWLVADHSKLIVIDGKMAYLGGMNIGREYRYEWHDMMVKVTGPAVTALSNDFNRAWNLQGGWGDWALPFHKKLKYRKQVREGEIGIRILKTAAGNRDIEKAMLAAIRMSRKRVYLQNSYFTSDALQRELMAARERGVDVRLVLPEDNDSALLKAGNQAAAKQLVESGARVYMYQPFSHIKAIVVDDWACVGSANFDALSLKINEELNISFSDKAAVNRLVRDLFLKDFRASKLLRKRDVKDWDNLVMESIADQL</sequence>
<feature type="domain" description="PLD phosphodiesterase" evidence="1">
    <location>
        <begin position="245"/>
        <end position="272"/>
    </location>
</feature>
<proteinExistence type="predicted"/>
<dbReference type="SUPFAM" id="SSF56024">
    <property type="entry name" value="Phospholipase D/nuclease"/>
    <property type="match status" value="2"/>
</dbReference>
<reference evidence="2" key="1">
    <citation type="submission" date="2024-07" db="EMBL/GenBank/DDBJ databases">
        <title>Complete genome sequence of Verrucomicrobiaceae bacterium NT6N.</title>
        <authorList>
            <person name="Huang C."/>
            <person name="Takami H."/>
            <person name="Hamasaki K."/>
        </authorList>
    </citation>
    <scope>NUCLEOTIDE SEQUENCE</scope>
    <source>
        <strain evidence="2">NT6N</strain>
    </source>
</reference>
<dbReference type="GO" id="GO:0030572">
    <property type="term" value="F:phosphatidyltransferase activity"/>
    <property type="evidence" value="ECO:0007669"/>
    <property type="project" value="UniProtKB-ARBA"/>
</dbReference>
<dbReference type="Gene3D" id="3.30.870.10">
    <property type="entry name" value="Endonuclease Chain A"/>
    <property type="match status" value="2"/>
</dbReference>
<accession>A0AAT9FNX1</accession>
<evidence type="ECO:0000259" key="1">
    <source>
        <dbReference type="PROSITE" id="PS50035"/>
    </source>
</evidence>
<dbReference type="PANTHER" id="PTHR21248">
    <property type="entry name" value="CARDIOLIPIN SYNTHASE"/>
    <property type="match status" value="1"/>
</dbReference>
<dbReference type="GO" id="GO:0032049">
    <property type="term" value="P:cardiolipin biosynthetic process"/>
    <property type="evidence" value="ECO:0007669"/>
    <property type="project" value="UniProtKB-ARBA"/>
</dbReference>
<dbReference type="KEGG" id="osu:NT6N_27290"/>
<dbReference type="Pfam" id="PF13091">
    <property type="entry name" value="PLDc_2"/>
    <property type="match status" value="2"/>
</dbReference>
<organism evidence="2">
    <name type="scientific">Oceaniferula spumae</name>
    <dbReference type="NCBI Taxonomy" id="2979115"/>
    <lineage>
        <taxon>Bacteria</taxon>
        <taxon>Pseudomonadati</taxon>
        <taxon>Verrucomicrobiota</taxon>
        <taxon>Verrucomicrobiia</taxon>
        <taxon>Verrucomicrobiales</taxon>
        <taxon>Verrucomicrobiaceae</taxon>
        <taxon>Oceaniferula</taxon>
    </lineage>
</organism>
<gene>
    <name evidence="2" type="ORF">NT6N_27290</name>
</gene>
<protein>
    <recommendedName>
        <fullName evidence="1">PLD phosphodiesterase domain-containing protein</fullName>
    </recommendedName>
</protein>